<dbReference type="SMART" id="SM00871">
    <property type="entry name" value="AraC_E_bind"/>
    <property type="match status" value="1"/>
</dbReference>
<dbReference type="OrthoDB" id="5337216at2"/>
<organism evidence="5 6">
    <name type="scientific">Haliangium ochraceum (strain DSM 14365 / JCM 11303 / SMP-2)</name>
    <dbReference type="NCBI Taxonomy" id="502025"/>
    <lineage>
        <taxon>Bacteria</taxon>
        <taxon>Pseudomonadati</taxon>
        <taxon>Myxococcota</taxon>
        <taxon>Polyangia</taxon>
        <taxon>Haliangiales</taxon>
        <taxon>Kofleriaceae</taxon>
        <taxon>Haliangium</taxon>
    </lineage>
</organism>
<dbReference type="PANTHER" id="PTHR47504:SF5">
    <property type="entry name" value="RIGHT ORIGIN-BINDING PROTEIN"/>
    <property type="match status" value="1"/>
</dbReference>
<evidence type="ECO:0000256" key="1">
    <source>
        <dbReference type="ARBA" id="ARBA00023015"/>
    </source>
</evidence>
<dbReference type="GO" id="GO:0043565">
    <property type="term" value="F:sequence-specific DNA binding"/>
    <property type="evidence" value="ECO:0007669"/>
    <property type="project" value="InterPro"/>
</dbReference>
<dbReference type="eggNOG" id="COG4978">
    <property type="taxonomic scope" value="Bacteria"/>
</dbReference>
<evidence type="ECO:0000259" key="4">
    <source>
        <dbReference type="PROSITE" id="PS01124"/>
    </source>
</evidence>
<dbReference type="SUPFAM" id="SSF46689">
    <property type="entry name" value="Homeodomain-like"/>
    <property type="match status" value="2"/>
</dbReference>
<dbReference type="InterPro" id="IPR011256">
    <property type="entry name" value="Reg_factor_effector_dom_sf"/>
</dbReference>
<keyword evidence="3" id="KW-0804">Transcription</keyword>
<dbReference type="RefSeq" id="WP_012831939.1">
    <property type="nucleotide sequence ID" value="NC_013440.1"/>
</dbReference>
<dbReference type="EMBL" id="CP001804">
    <property type="protein sequence ID" value="ACY19347.1"/>
    <property type="molecule type" value="Genomic_DNA"/>
</dbReference>
<dbReference type="Proteomes" id="UP000001880">
    <property type="component" value="Chromosome"/>
</dbReference>
<evidence type="ECO:0000313" key="5">
    <source>
        <dbReference type="EMBL" id="ACY19347.1"/>
    </source>
</evidence>
<dbReference type="GO" id="GO:0003700">
    <property type="term" value="F:DNA-binding transcription factor activity"/>
    <property type="evidence" value="ECO:0007669"/>
    <property type="project" value="InterPro"/>
</dbReference>
<dbReference type="HOGENOM" id="CLU_917117_0_0_7"/>
<evidence type="ECO:0000313" key="6">
    <source>
        <dbReference type="Proteomes" id="UP000001880"/>
    </source>
</evidence>
<dbReference type="InterPro" id="IPR010499">
    <property type="entry name" value="AraC_E-bd"/>
</dbReference>
<feature type="domain" description="HTH araC/xylS-type" evidence="4">
    <location>
        <begin position="9"/>
        <end position="107"/>
    </location>
</feature>
<keyword evidence="6" id="KW-1185">Reference proteome</keyword>
<gene>
    <name evidence="5" type="ordered locus">Hoch_6884</name>
</gene>
<dbReference type="InterPro" id="IPR018060">
    <property type="entry name" value="HTH_AraC"/>
</dbReference>
<reference evidence="5 6" key="1">
    <citation type="journal article" date="2010" name="Stand. Genomic Sci.">
        <title>Complete genome sequence of Haliangium ochraceum type strain (SMP-2).</title>
        <authorList>
            <consortium name="US DOE Joint Genome Institute (JGI-PGF)"/>
            <person name="Ivanova N."/>
            <person name="Daum C."/>
            <person name="Lang E."/>
            <person name="Abt B."/>
            <person name="Kopitz M."/>
            <person name="Saunders E."/>
            <person name="Lapidus A."/>
            <person name="Lucas S."/>
            <person name="Glavina Del Rio T."/>
            <person name="Nolan M."/>
            <person name="Tice H."/>
            <person name="Copeland A."/>
            <person name="Cheng J.F."/>
            <person name="Chen F."/>
            <person name="Bruce D."/>
            <person name="Goodwin L."/>
            <person name="Pitluck S."/>
            <person name="Mavromatis K."/>
            <person name="Pati A."/>
            <person name="Mikhailova N."/>
            <person name="Chen A."/>
            <person name="Palaniappan K."/>
            <person name="Land M."/>
            <person name="Hauser L."/>
            <person name="Chang Y.J."/>
            <person name="Jeffries C.D."/>
            <person name="Detter J.C."/>
            <person name="Brettin T."/>
            <person name="Rohde M."/>
            <person name="Goker M."/>
            <person name="Bristow J."/>
            <person name="Markowitz V."/>
            <person name="Eisen J.A."/>
            <person name="Hugenholtz P."/>
            <person name="Kyrpides N.C."/>
            <person name="Klenk H.P."/>
        </authorList>
    </citation>
    <scope>NUCLEOTIDE SEQUENCE [LARGE SCALE GENOMIC DNA]</scope>
    <source>
        <strain evidence="6">DSM 14365 / CIP 107738 / JCM 11303 / AJ 13395 / SMP-2</strain>
    </source>
</reference>
<dbReference type="PROSITE" id="PS01124">
    <property type="entry name" value="HTH_ARAC_FAMILY_2"/>
    <property type="match status" value="1"/>
</dbReference>
<evidence type="ECO:0000256" key="3">
    <source>
        <dbReference type="ARBA" id="ARBA00023163"/>
    </source>
</evidence>
<dbReference type="Pfam" id="PF12833">
    <property type="entry name" value="HTH_18"/>
    <property type="match status" value="1"/>
</dbReference>
<dbReference type="Pfam" id="PF06445">
    <property type="entry name" value="GyrI-like"/>
    <property type="match status" value="1"/>
</dbReference>
<name>D0LVM9_HALO1</name>
<dbReference type="InterPro" id="IPR050959">
    <property type="entry name" value="MarA-like"/>
</dbReference>
<keyword evidence="1" id="KW-0805">Transcription regulation</keyword>
<accession>D0LVM9</accession>
<dbReference type="STRING" id="502025.Hoch_6884"/>
<proteinExistence type="predicted"/>
<dbReference type="SUPFAM" id="SSF55136">
    <property type="entry name" value="Probable bacterial effector-binding domain"/>
    <property type="match status" value="1"/>
</dbReference>
<protein>
    <submittedName>
        <fullName evidence="5">Transcriptional regulator, AraC family</fullName>
    </submittedName>
</protein>
<dbReference type="InterPro" id="IPR009057">
    <property type="entry name" value="Homeodomain-like_sf"/>
</dbReference>
<dbReference type="InterPro" id="IPR029442">
    <property type="entry name" value="GyrI-like"/>
</dbReference>
<evidence type="ECO:0000256" key="2">
    <source>
        <dbReference type="ARBA" id="ARBA00023125"/>
    </source>
</evidence>
<dbReference type="PANTHER" id="PTHR47504">
    <property type="entry name" value="RIGHT ORIGIN-BINDING PROTEIN"/>
    <property type="match status" value="1"/>
</dbReference>
<dbReference type="Gene3D" id="1.10.10.60">
    <property type="entry name" value="Homeodomain-like"/>
    <property type="match status" value="2"/>
</dbReference>
<dbReference type="eggNOG" id="COG2169">
    <property type="taxonomic scope" value="Bacteria"/>
</dbReference>
<sequence length="301" mass="32663">MAQSLKTLLPLLAQLSGERDKRVSLARLAEQTGLSPSHLQRTFARLAGESPKQYARRMQLECAAVLLLSTDDSILDIALASGFDSHEGFTRAFAKHFTRSPREFRVRGVSAAIEDRSRHAELIAHVGPCVHLFRAALTPSPPAKRNMMNYDITQQSIDAMTILSKTARVEQAEIASVLGQILPAIFTHATQNGIAMTGPPIVRYHAWGPGMVTLEGGIPVVEGATGADGIEYVRIEPCTAAVAIHTGPYDGLGDAHAAIERYVHENGLQVAGAPFEVYLTDPGEVPNPEEWKTRVCWPIKA</sequence>
<dbReference type="Gene3D" id="3.20.80.10">
    <property type="entry name" value="Regulatory factor, effector binding domain"/>
    <property type="match status" value="1"/>
</dbReference>
<dbReference type="SMART" id="SM00342">
    <property type="entry name" value="HTH_ARAC"/>
    <property type="match status" value="1"/>
</dbReference>
<keyword evidence="2" id="KW-0238">DNA-binding</keyword>
<dbReference type="KEGG" id="hoh:Hoch_6884"/>
<dbReference type="AlphaFoldDB" id="D0LVM9"/>